<dbReference type="AlphaFoldDB" id="A0A444B772"/>
<feature type="compositionally biased region" description="Low complexity" evidence="1">
    <location>
        <begin position="49"/>
        <end position="60"/>
    </location>
</feature>
<feature type="compositionally biased region" description="Basic residues" evidence="1">
    <location>
        <begin position="1"/>
        <end position="26"/>
    </location>
</feature>
<proteinExistence type="predicted"/>
<sequence length="60" mass="6870">MHRRLRRGRRSRRPRARPGLVRRRAGLRGGDGRRRARRRGERHGGGLGSAAPPSGVRRLR</sequence>
<accession>A0A444B772</accession>
<evidence type="ECO:0000256" key="1">
    <source>
        <dbReference type="SAM" id="MobiDB-lite"/>
    </source>
</evidence>
<name>A0A444B772_9MICO</name>
<organism evidence="2 3">
    <name type="scientific">Janibacter hoylei PVAS-1</name>
    <dbReference type="NCBI Taxonomy" id="1210046"/>
    <lineage>
        <taxon>Bacteria</taxon>
        <taxon>Bacillati</taxon>
        <taxon>Actinomycetota</taxon>
        <taxon>Actinomycetes</taxon>
        <taxon>Micrococcales</taxon>
        <taxon>Intrasporangiaceae</taxon>
        <taxon>Janibacter</taxon>
    </lineage>
</organism>
<comment type="caution">
    <text evidence="2">The sequence shown here is derived from an EMBL/GenBank/DDBJ whole genome shotgun (WGS) entry which is preliminary data.</text>
</comment>
<feature type="region of interest" description="Disordered" evidence="1">
    <location>
        <begin position="1"/>
        <end position="60"/>
    </location>
</feature>
<dbReference type="EMBL" id="PIPF01000005">
    <property type="protein sequence ID" value="RWU84251.1"/>
    <property type="molecule type" value="Genomic_DNA"/>
</dbReference>
<keyword evidence="3" id="KW-1185">Reference proteome</keyword>
<evidence type="ECO:0000313" key="3">
    <source>
        <dbReference type="Proteomes" id="UP000288711"/>
    </source>
</evidence>
<protein>
    <submittedName>
        <fullName evidence="2">Uncharacterized protein</fullName>
    </submittedName>
</protein>
<dbReference type="Proteomes" id="UP000288711">
    <property type="component" value="Unassembled WGS sequence"/>
</dbReference>
<reference evidence="2 3" key="1">
    <citation type="journal article" date="2009" name="Int. J. Syst. Evol. Microbiol.">
        <title>Janibacter hoylei sp. nov., Bacillus isronensis sp. nov. and Bacillus aryabhattai sp. nov., isolated from cryotubes used for collecting air from the upper atmosphere.</title>
        <authorList>
            <person name="Shivaji S."/>
            <person name="Chaturvedi P."/>
            <person name="Begum Z."/>
            <person name="Pindi P.K."/>
            <person name="Manorama R."/>
            <person name="Padmanaban D.A."/>
            <person name="Shouche Y.S."/>
            <person name="Pawar S."/>
            <person name="Vaishampayan P."/>
            <person name="Dutt C.B."/>
            <person name="Datta G.N."/>
            <person name="Manchanda R.K."/>
            <person name="Rao U.R."/>
            <person name="Bhargava P.M."/>
            <person name="Narlikar J.V."/>
        </authorList>
    </citation>
    <scope>NUCLEOTIDE SEQUENCE [LARGE SCALE GENOMIC DNA]</scope>
    <source>
        <strain evidence="2 3">PVAS-1</strain>
    </source>
</reference>
<gene>
    <name evidence="2" type="ORF">CWN80_05330</name>
</gene>
<evidence type="ECO:0000313" key="2">
    <source>
        <dbReference type="EMBL" id="RWU84251.1"/>
    </source>
</evidence>